<gene>
    <name evidence="2" type="ORF">G8770_04495</name>
</gene>
<dbReference type="EMBL" id="JAAONZ010000002">
    <property type="protein sequence ID" value="NHO64797.1"/>
    <property type="molecule type" value="Genomic_DNA"/>
</dbReference>
<comment type="caution">
    <text evidence="2">The sequence shown here is derived from an EMBL/GenBank/DDBJ whole genome shotgun (WGS) entry which is preliminary data.</text>
</comment>
<dbReference type="RefSeq" id="WP_167182217.1">
    <property type="nucleotide sequence ID" value="NZ_JAAONZ010000002.1"/>
</dbReference>
<evidence type="ECO:0000259" key="1">
    <source>
        <dbReference type="Pfam" id="PF03992"/>
    </source>
</evidence>
<dbReference type="GO" id="GO:0004497">
    <property type="term" value="F:monooxygenase activity"/>
    <property type="evidence" value="ECO:0007669"/>
    <property type="project" value="UniProtKB-KW"/>
</dbReference>
<name>A0A9E5JQG7_9GAMM</name>
<dbReference type="AlphaFoldDB" id="A0A9E5JQG7"/>
<sequence>MINVLIERNIAEDMETTYEAAAKRTLHLAYQAPGFINGETFSDLHNSHRRFVLSKWRSARDWYNWYHSDARRETMNELNLLLNDQEKITLLEN</sequence>
<reference evidence="2" key="1">
    <citation type="submission" date="2020-03" db="EMBL/GenBank/DDBJ databases">
        <authorList>
            <person name="Guo F."/>
        </authorList>
    </citation>
    <scope>NUCLEOTIDE SEQUENCE</scope>
    <source>
        <strain evidence="2">JCM 30134</strain>
    </source>
</reference>
<dbReference type="InterPro" id="IPR011008">
    <property type="entry name" value="Dimeric_a/b-barrel"/>
</dbReference>
<dbReference type="Pfam" id="PF03992">
    <property type="entry name" value="ABM"/>
    <property type="match status" value="1"/>
</dbReference>
<feature type="domain" description="ABM" evidence="1">
    <location>
        <begin position="1"/>
        <end position="75"/>
    </location>
</feature>
<keyword evidence="2" id="KW-0503">Monooxygenase</keyword>
<proteinExistence type="predicted"/>
<accession>A0A9E5JQG7</accession>
<organism evidence="2 3">
    <name type="scientific">Pseudomaricurvus hydrocarbonicus</name>
    <dbReference type="NCBI Taxonomy" id="1470433"/>
    <lineage>
        <taxon>Bacteria</taxon>
        <taxon>Pseudomonadati</taxon>
        <taxon>Pseudomonadota</taxon>
        <taxon>Gammaproteobacteria</taxon>
        <taxon>Cellvibrionales</taxon>
        <taxon>Cellvibrionaceae</taxon>
        <taxon>Pseudomaricurvus</taxon>
    </lineage>
</organism>
<evidence type="ECO:0000313" key="3">
    <source>
        <dbReference type="Proteomes" id="UP000787472"/>
    </source>
</evidence>
<dbReference type="Proteomes" id="UP000787472">
    <property type="component" value="Unassembled WGS sequence"/>
</dbReference>
<dbReference type="InterPro" id="IPR007138">
    <property type="entry name" value="ABM_dom"/>
</dbReference>
<protein>
    <submittedName>
        <fullName evidence="2">Antibiotic biosynthesis monooxygenase</fullName>
    </submittedName>
</protein>
<dbReference type="SUPFAM" id="SSF54909">
    <property type="entry name" value="Dimeric alpha+beta barrel"/>
    <property type="match status" value="1"/>
</dbReference>
<dbReference type="Gene3D" id="3.30.70.100">
    <property type="match status" value="1"/>
</dbReference>
<keyword evidence="3" id="KW-1185">Reference proteome</keyword>
<keyword evidence="2" id="KW-0560">Oxidoreductase</keyword>
<evidence type="ECO:0000313" key="2">
    <source>
        <dbReference type="EMBL" id="NHO64797.1"/>
    </source>
</evidence>